<dbReference type="EMBL" id="FOYZ01000006">
    <property type="protein sequence ID" value="SFR79865.1"/>
    <property type="molecule type" value="Genomic_DNA"/>
</dbReference>
<accession>A0A1I6JLL3</accession>
<proteinExistence type="predicted"/>
<reference evidence="1 2" key="1">
    <citation type="submission" date="2016-10" db="EMBL/GenBank/DDBJ databases">
        <authorList>
            <person name="de Groot N.N."/>
        </authorList>
    </citation>
    <scope>NUCLEOTIDE SEQUENCE [LARGE SCALE GENOMIC DNA]</scope>
    <source>
        <strain evidence="1 2">743A</strain>
    </source>
</reference>
<dbReference type="STRING" id="37658.SAMN05661086_01726"/>
<organism evidence="1 2">
    <name type="scientific">Anaeromicropila populeti</name>
    <dbReference type="NCBI Taxonomy" id="37658"/>
    <lineage>
        <taxon>Bacteria</taxon>
        <taxon>Bacillati</taxon>
        <taxon>Bacillota</taxon>
        <taxon>Clostridia</taxon>
        <taxon>Lachnospirales</taxon>
        <taxon>Lachnospiraceae</taxon>
        <taxon>Anaeromicropila</taxon>
    </lineage>
</organism>
<keyword evidence="2" id="KW-1185">Reference proteome</keyword>
<dbReference type="AlphaFoldDB" id="A0A1I6JLL3"/>
<dbReference type="Proteomes" id="UP000199659">
    <property type="component" value="Unassembled WGS sequence"/>
</dbReference>
<name>A0A1I6JLL3_9FIRM</name>
<evidence type="ECO:0000313" key="2">
    <source>
        <dbReference type="Proteomes" id="UP000199659"/>
    </source>
</evidence>
<evidence type="ECO:0000313" key="1">
    <source>
        <dbReference type="EMBL" id="SFR79865.1"/>
    </source>
</evidence>
<dbReference type="OrthoDB" id="1936216at2"/>
<protein>
    <submittedName>
        <fullName evidence="1">Uncharacterized protein</fullName>
    </submittedName>
</protein>
<sequence length="65" mass="7374">MSILNDQDIPIGFGMALAQNLDAMSYFSGLDKPSQQQIINKTHDIHSKKEMQNFVSKLSDHDSFF</sequence>
<gene>
    <name evidence="1" type="ORF">SAMN05661086_01726</name>
</gene>
<dbReference type="RefSeq" id="WP_092560284.1">
    <property type="nucleotide sequence ID" value="NZ_FOYZ01000006.1"/>
</dbReference>